<accession>F6VB36</accession>
<keyword evidence="5" id="KW-0325">Glycoprotein</keyword>
<dbReference type="SMART" id="SM00093">
    <property type="entry name" value="SERPIN"/>
    <property type="match status" value="1"/>
</dbReference>
<sequence>MPSTLTLCLLLAGLCSLVPSHLAEEAQASEDTGNYYSSSRKIAPYMTGFSIDLYKVLVSKSNTTNIFFSPVSIYTAFTLLSLGAKSATHDQILTGLGFNLTEISEEHISEGFQELLRTVNLPGSDLQLTISNGLFIDKNLNLVAKFLEESKRLYASDTFSTNFEDKEAAKKQINDYVEKQTQGKIVDLIKEVDPSTVFALVNCIYFKGKIIFILNHIPSTHLIQQLFFFCVSTPTIFHLNVDSVLSHRSLQLVQDHCIATNGEVHYIRLYHSDSSVYNVLLVLLLSLCINSWRAINLYFPKVSMSGNYDLKVLSELGITDVFGNNADLSGITEETKLKLSQAVHKAVLNIDEKGTEASGATAVEAIPMSIPPVIEFNRPFLLFIFERKTWGTLFAGKVMNPNGN</sequence>
<dbReference type="STRING" id="13616.ENSMODP00000031692"/>
<dbReference type="InterPro" id="IPR000215">
    <property type="entry name" value="Serpin_fam"/>
</dbReference>
<evidence type="ECO:0000256" key="1">
    <source>
        <dbReference type="ARBA" id="ARBA00009500"/>
    </source>
</evidence>
<dbReference type="HOGENOM" id="CLU_023330_2_1_1"/>
<dbReference type="FunFam" id="2.10.310.10:FF:000001">
    <property type="entry name" value="Serpin family A member 1"/>
    <property type="match status" value="1"/>
</dbReference>
<dbReference type="Bgee" id="ENSMODG00000012391">
    <property type="expression patterns" value="Expressed in uterine wall and 19 other cell types or tissues"/>
</dbReference>
<dbReference type="FunFam" id="3.30.497.10:FF:000001">
    <property type="entry name" value="Serine protease inhibitor"/>
    <property type="match status" value="1"/>
</dbReference>
<dbReference type="PANTHER" id="PTHR11461">
    <property type="entry name" value="SERINE PROTEASE INHIBITOR, SERPIN"/>
    <property type="match status" value="1"/>
</dbReference>
<evidence type="ECO:0000259" key="8">
    <source>
        <dbReference type="SMART" id="SM00093"/>
    </source>
</evidence>
<dbReference type="Gene3D" id="3.30.497.10">
    <property type="entry name" value="Antithrombin, subunit I, domain 2"/>
    <property type="match status" value="2"/>
</dbReference>
<keyword evidence="2" id="KW-0646">Protease inhibitor</keyword>
<dbReference type="GO" id="GO:0005615">
    <property type="term" value="C:extracellular space"/>
    <property type="evidence" value="ECO:0000318"/>
    <property type="project" value="GO_Central"/>
</dbReference>
<dbReference type="Pfam" id="PF00079">
    <property type="entry name" value="Serpin"/>
    <property type="match status" value="2"/>
</dbReference>
<dbReference type="FunCoup" id="F6VB36">
    <property type="interactions" value="135"/>
</dbReference>
<dbReference type="PROSITE" id="PS00284">
    <property type="entry name" value="SERPIN"/>
    <property type="match status" value="1"/>
</dbReference>
<dbReference type="InterPro" id="IPR023795">
    <property type="entry name" value="Serpin_CS"/>
</dbReference>
<name>F6VB36_MONDO</name>
<dbReference type="Gene3D" id="2.10.310.10">
    <property type="entry name" value="Serpins superfamily"/>
    <property type="match status" value="1"/>
</dbReference>
<gene>
    <name evidence="9" type="primary">SERPINA1</name>
</gene>
<dbReference type="AlphaFoldDB" id="F6VB36"/>
<comment type="similarity">
    <text evidence="1 6">Belongs to the serpin family.</text>
</comment>
<dbReference type="MEROPS" id="I04.074"/>
<evidence type="ECO:0000256" key="3">
    <source>
        <dbReference type="ARBA" id="ARBA00022729"/>
    </source>
</evidence>
<reference evidence="9 10" key="1">
    <citation type="journal article" date="2007" name="Nature">
        <title>Genome of the marsupial Monodelphis domestica reveals innovation in non-coding sequences.</title>
        <authorList>
            <person name="Mikkelsen T.S."/>
            <person name="Wakefield M.J."/>
            <person name="Aken B."/>
            <person name="Amemiya C.T."/>
            <person name="Chang J.L."/>
            <person name="Duke S."/>
            <person name="Garber M."/>
            <person name="Gentles A.J."/>
            <person name="Goodstadt L."/>
            <person name="Heger A."/>
            <person name="Jurka J."/>
            <person name="Kamal M."/>
            <person name="Mauceli E."/>
            <person name="Searle S.M."/>
            <person name="Sharpe T."/>
            <person name="Baker M.L."/>
            <person name="Batzer M.A."/>
            <person name="Benos P.V."/>
            <person name="Belov K."/>
            <person name="Clamp M."/>
            <person name="Cook A."/>
            <person name="Cuff J."/>
            <person name="Das R."/>
            <person name="Davidow L."/>
            <person name="Deakin J.E."/>
            <person name="Fazzari M.J."/>
            <person name="Glass J.L."/>
            <person name="Grabherr M."/>
            <person name="Greally J.M."/>
            <person name="Gu W."/>
            <person name="Hore T.A."/>
            <person name="Huttley G.A."/>
            <person name="Kleber M."/>
            <person name="Jirtle R.L."/>
            <person name="Koina E."/>
            <person name="Lee J.T."/>
            <person name="Mahony S."/>
            <person name="Marra M.A."/>
            <person name="Miller R.D."/>
            <person name="Nicholls R.D."/>
            <person name="Oda M."/>
            <person name="Papenfuss A.T."/>
            <person name="Parra Z.E."/>
            <person name="Pollock D.D."/>
            <person name="Ray D.A."/>
            <person name="Schein J.E."/>
            <person name="Speed T.P."/>
            <person name="Thompson K."/>
            <person name="VandeBerg J.L."/>
            <person name="Wade C.M."/>
            <person name="Walker J.A."/>
            <person name="Waters P.D."/>
            <person name="Webber C."/>
            <person name="Weidman J.R."/>
            <person name="Xie X."/>
            <person name="Zody M.C."/>
            <person name="Baldwin J."/>
            <person name="Abdouelleil A."/>
            <person name="Abdulkadir J."/>
            <person name="Abebe A."/>
            <person name="Abera B."/>
            <person name="Abreu J."/>
            <person name="Acer S.C."/>
            <person name="Aftuck L."/>
            <person name="Alexander A."/>
            <person name="An P."/>
            <person name="Anderson E."/>
            <person name="Anderson S."/>
            <person name="Arachi H."/>
            <person name="Azer M."/>
            <person name="Bachantsang P."/>
            <person name="Barry A."/>
            <person name="Bayul T."/>
            <person name="Berlin A."/>
            <person name="Bessette D."/>
            <person name="Bloom T."/>
            <person name="Bloom T."/>
            <person name="Boguslavskiy L."/>
            <person name="Bonnet C."/>
            <person name="Boukhgalter B."/>
            <person name="Bourzgui I."/>
            <person name="Brown A."/>
            <person name="Cahill P."/>
            <person name="Channer S."/>
            <person name="Cheshatsang Y."/>
            <person name="Chuda L."/>
            <person name="Citroen M."/>
            <person name="Collymore A."/>
            <person name="Cooke P."/>
            <person name="Costello M."/>
            <person name="D'Aco K."/>
            <person name="Daza R."/>
            <person name="De Haan G."/>
            <person name="DeGray S."/>
            <person name="DeMaso C."/>
            <person name="Dhargay N."/>
            <person name="Dooley K."/>
            <person name="Dooley E."/>
            <person name="Doricent M."/>
            <person name="Dorje P."/>
            <person name="Dorjee K."/>
            <person name="Dupes A."/>
            <person name="Elong R."/>
            <person name="Falk J."/>
            <person name="Farina A."/>
            <person name="Faro S."/>
            <person name="Ferguson D."/>
            <person name="Fisher S."/>
            <person name="Foley C.D."/>
            <person name="Franke A."/>
            <person name="Friedrich D."/>
            <person name="Gadbois L."/>
            <person name="Gearin G."/>
            <person name="Gearin C.R."/>
            <person name="Giannoukos G."/>
            <person name="Goode T."/>
            <person name="Graham J."/>
            <person name="Grandbois E."/>
            <person name="Grewal S."/>
            <person name="Gyaltsen K."/>
            <person name="Hafez N."/>
            <person name="Hagos B."/>
            <person name="Hall J."/>
            <person name="Henson C."/>
            <person name="Hollinger A."/>
            <person name="Honan T."/>
            <person name="Huard M.D."/>
            <person name="Hughes L."/>
            <person name="Hurhula B."/>
            <person name="Husby M.E."/>
            <person name="Kamat A."/>
            <person name="Kanga B."/>
            <person name="Kashin S."/>
            <person name="Khazanovich D."/>
            <person name="Kisner P."/>
            <person name="Lance K."/>
            <person name="Lara M."/>
            <person name="Lee W."/>
            <person name="Lennon N."/>
            <person name="Letendre F."/>
            <person name="LeVine R."/>
            <person name="Lipovsky A."/>
            <person name="Liu X."/>
            <person name="Liu J."/>
            <person name="Liu S."/>
            <person name="Lokyitsang T."/>
            <person name="Lokyitsang Y."/>
            <person name="Lubonja R."/>
            <person name="Lui A."/>
            <person name="MacDonald P."/>
            <person name="Magnisalis V."/>
            <person name="Maru K."/>
            <person name="Matthews C."/>
            <person name="McCusker W."/>
            <person name="McDonough S."/>
            <person name="Mehta T."/>
            <person name="Meldrim J."/>
            <person name="Meneus L."/>
            <person name="Mihai O."/>
            <person name="Mihalev A."/>
            <person name="Mihova T."/>
            <person name="Mittelman R."/>
            <person name="Mlenga V."/>
            <person name="Montmayeur A."/>
            <person name="Mulrain L."/>
            <person name="Navidi A."/>
            <person name="Naylor J."/>
            <person name="Negash T."/>
            <person name="Nguyen T."/>
            <person name="Nguyen N."/>
            <person name="Nicol R."/>
            <person name="Norbu C."/>
            <person name="Norbu N."/>
            <person name="Novod N."/>
            <person name="O'Neill B."/>
            <person name="Osman S."/>
            <person name="Markiewicz E."/>
            <person name="Oyono O.L."/>
            <person name="Patti C."/>
            <person name="Phunkhang P."/>
            <person name="Pierre F."/>
            <person name="Priest M."/>
            <person name="Raghuraman S."/>
            <person name="Rege F."/>
            <person name="Reyes R."/>
            <person name="Rise C."/>
            <person name="Rogov P."/>
            <person name="Ross K."/>
            <person name="Ryan E."/>
            <person name="Settipalli S."/>
            <person name="Shea T."/>
            <person name="Sherpa N."/>
            <person name="Shi L."/>
            <person name="Shih D."/>
            <person name="Sparrow T."/>
            <person name="Spaulding J."/>
            <person name="Stalker J."/>
            <person name="Stange-Thomann N."/>
            <person name="Stavropoulos S."/>
            <person name="Stone C."/>
            <person name="Strader C."/>
            <person name="Tesfaye S."/>
            <person name="Thomson T."/>
            <person name="Thoulutsang Y."/>
            <person name="Thoulutsang D."/>
            <person name="Topham K."/>
            <person name="Topping I."/>
            <person name="Tsamla T."/>
            <person name="Vassiliev H."/>
            <person name="Vo A."/>
            <person name="Wangchuk T."/>
            <person name="Wangdi T."/>
            <person name="Weiand M."/>
            <person name="Wilkinson J."/>
            <person name="Wilson A."/>
            <person name="Yadav S."/>
            <person name="Young G."/>
            <person name="Yu Q."/>
            <person name="Zembek L."/>
            <person name="Zhong D."/>
            <person name="Zimmer A."/>
            <person name="Zwirko Z."/>
            <person name="Jaffe D.B."/>
            <person name="Alvarez P."/>
            <person name="Brockman W."/>
            <person name="Butler J."/>
            <person name="Chin C."/>
            <person name="Gnerre S."/>
            <person name="MacCallum I."/>
            <person name="Graves J.A."/>
            <person name="Ponting C.P."/>
            <person name="Breen M."/>
            <person name="Samollow P.B."/>
            <person name="Lander E.S."/>
            <person name="Lindblad-Toh K."/>
        </authorList>
    </citation>
    <scope>NUCLEOTIDE SEQUENCE [LARGE SCALE GENOMIC DNA]</scope>
</reference>
<evidence type="ECO:0000313" key="10">
    <source>
        <dbReference type="Proteomes" id="UP000002280"/>
    </source>
</evidence>
<keyword evidence="4" id="KW-0722">Serine protease inhibitor</keyword>
<keyword evidence="3 7" id="KW-0732">Signal</keyword>
<evidence type="ECO:0000256" key="7">
    <source>
        <dbReference type="SAM" id="SignalP"/>
    </source>
</evidence>
<reference evidence="9" key="2">
    <citation type="submission" date="2025-08" db="UniProtKB">
        <authorList>
            <consortium name="Ensembl"/>
        </authorList>
    </citation>
    <scope>IDENTIFICATION</scope>
</reference>
<evidence type="ECO:0000256" key="4">
    <source>
        <dbReference type="ARBA" id="ARBA00022900"/>
    </source>
</evidence>
<feature type="signal peptide" evidence="7">
    <location>
        <begin position="1"/>
        <end position="23"/>
    </location>
</feature>
<reference evidence="9" key="3">
    <citation type="submission" date="2025-09" db="UniProtKB">
        <authorList>
            <consortium name="Ensembl"/>
        </authorList>
    </citation>
    <scope>IDENTIFICATION</scope>
</reference>
<feature type="domain" description="Serpin" evidence="8">
    <location>
        <begin position="51"/>
        <end position="401"/>
    </location>
</feature>
<evidence type="ECO:0000256" key="6">
    <source>
        <dbReference type="RuleBase" id="RU000411"/>
    </source>
</evidence>
<evidence type="ECO:0000256" key="5">
    <source>
        <dbReference type="ARBA" id="ARBA00023180"/>
    </source>
</evidence>
<keyword evidence="10" id="KW-1185">Reference proteome</keyword>
<dbReference type="PANTHER" id="PTHR11461:SF165">
    <property type="entry name" value="ALPHA-1-ANTITRYPSIN"/>
    <property type="match status" value="1"/>
</dbReference>
<dbReference type="InterPro" id="IPR036186">
    <property type="entry name" value="Serpin_sf"/>
</dbReference>
<dbReference type="InParanoid" id="F6VB36"/>
<dbReference type="Ensembl" id="ENSMODT00000033265.2">
    <property type="protein sequence ID" value="ENSMODP00000031692.2"/>
    <property type="gene ID" value="ENSMODG00000012391.4"/>
</dbReference>
<dbReference type="SUPFAM" id="SSF56574">
    <property type="entry name" value="Serpins"/>
    <property type="match status" value="1"/>
</dbReference>
<proteinExistence type="inferred from homology"/>
<evidence type="ECO:0000313" key="9">
    <source>
        <dbReference type="Ensembl" id="ENSMODP00000031692.2"/>
    </source>
</evidence>
<dbReference type="InterPro" id="IPR042178">
    <property type="entry name" value="Serpin_sf_1"/>
</dbReference>
<protein>
    <submittedName>
        <fullName evidence="9">Serpin family A member 1</fullName>
    </submittedName>
</protein>
<dbReference type="Proteomes" id="UP000002280">
    <property type="component" value="Chromosome 1"/>
</dbReference>
<dbReference type="OMA" id="AEIMTMS"/>
<feature type="chain" id="PRO_5023830830" evidence="7">
    <location>
        <begin position="24"/>
        <end position="404"/>
    </location>
</feature>
<evidence type="ECO:0000256" key="2">
    <source>
        <dbReference type="ARBA" id="ARBA00022690"/>
    </source>
</evidence>
<dbReference type="InterPro" id="IPR023796">
    <property type="entry name" value="Serpin_dom"/>
</dbReference>
<organism evidence="9 10">
    <name type="scientific">Monodelphis domestica</name>
    <name type="common">Gray short-tailed opossum</name>
    <dbReference type="NCBI Taxonomy" id="13616"/>
    <lineage>
        <taxon>Eukaryota</taxon>
        <taxon>Metazoa</taxon>
        <taxon>Chordata</taxon>
        <taxon>Craniata</taxon>
        <taxon>Vertebrata</taxon>
        <taxon>Euteleostomi</taxon>
        <taxon>Mammalia</taxon>
        <taxon>Metatheria</taxon>
        <taxon>Didelphimorphia</taxon>
        <taxon>Didelphidae</taxon>
        <taxon>Monodelphis</taxon>
    </lineage>
</organism>
<dbReference type="GeneTree" id="ENSGT00940000154493"/>
<dbReference type="GO" id="GO:0004867">
    <property type="term" value="F:serine-type endopeptidase inhibitor activity"/>
    <property type="evidence" value="ECO:0000318"/>
    <property type="project" value="GO_Central"/>
</dbReference>
<dbReference type="eggNOG" id="KOG2392">
    <property type="taxonomic scope" value="Eukaryota"/>
</dbReference>